<dbReference type="RefSeq" id="WP_202920382.1">
    <property type="nucleotide sequence ID" value="NZ_CP036273.1"/>
</dbReference>
<organism evidence="7 8">
    <name type="scientific">Urbifossiella limnaea</name>
    <dbReference type="NCBI Taxonomy" id="2528023"/>
    <lineage>
        <taxon>Bacteria</taxon>
        <taxon>Pseudomonadati</taxon>
        <taxon>Planctomycetota</taxon>
        <taxon>Planctomycetia</taxon>
        <taxon>Gemmatales</taxon>
        <taxon>Gemmataceae</taxon>
        <taxon>Urbifossiella</taxon>
    </lineage>
</organism>
<dbReference type="CDD" id="cd14014">
    <property type="entry name" value="STKc_PknB_like"/>
    <property type="match status" value="1"/>
</dbReference>
<keyword evidence="4" id="KW-0067">ATP-binding</keyword>
<name>A0A517XZQ4_9BACT</name>
<dbReference type="GO" id="GO:0004674">
    <property type="term" value="F:protein serine/threonine kinase activity"/>
    <property type="evidence" value="ECO:0007669"/>
    <property type="project" value="UniProtKB-EC"/>
</dbReference>
<dbReference type="PROSITE" id="PS50011">
    <property type="entry name" value="PROTEIN_KINASE_DOM"/>
    <property type="match status" value="1"/>
</dbReference>
<dbReference type="SUPFAM" id="SSF56112">
    <property type="entry name" value="Protein kinase-like (PK-like)"/>
    <property type="match status" value="1"/>
</dbReference>
<protein>
    <submittedName>
        <fullName evidence="7">Serine/threonine-protein kinase StkP</fullName>
        <ecNumber evidence="7">2.7.11.1</ecNumber>
    </submittedName>
</protein>
<keyword evidence="8" id="KW-1185">Reference proteome</keyword>
<dbReference type="KEGG" id="uli:ETAA1_49760"/>
<evidence type="ECO:0000256" key="1">
    <source>
        <dbReference type="ARBA" id="ARBA00022679"/>
    </source>
</evidence>
<gene>
    <name evidence="7" type="primary">stkP_6</name>
    <name evidence="7" type="ORF">ETAA1_49760</name>
</gene>
<dbReference type="EMBL" id="CP036273">
    <property type="protein sequence ID" value="QDU22986.1"/>
    <property type="molecule type" value="Genomic_DNA"/>
</dbReference>
<dbReference type="AlphaFoldDB" id="A0A517XZQ4"/>
<keyword evidence="2" id="KW-0547">Nucleotide-binding</keyword>
<dbReference type="PANTHER" id="PTHR43289:SF6">
    <property type="entry name" value="SERINE_THREONINE-PROTEIN KINASE NEKL-3"/>
    <property type="match status" value="1"/>
</dbReference>
<evidence type="ECO:0000259" key="6">
    <source>
        <dbReference type="PROSITE" id="PS50011"/>
    </source>
</evidence>
<evidence type="ECO:0000313" key="7">
    <source>
        <dbReference type="EMBL" id="QDU22986.1"/>
    </source>
</evidence>
<evidence type="ECO:0000313" key="8">
    <source>
        <dbReference type="Proteomes" id="UP000319576"/>
    </source>
</evidence>
<proteinExistence type="predicted"/>
<sequence>MIGGRVGNWFVEAQIGDGPGGPVYAARGYDDPARRAAVKVFPAATDPAFLDRFAGELLALQRLDHPNIARTFDSGTHAGRAYVASELAPGTDLARQLETGRLTWREVLAVAVEAARALKHGHNRNLLHRDLKPAHLVRAPDGTVRLVGYGLAKVFPPPLDPGRPLGSASYLPPETAGGKPPTRRSDLYALGGVLYTLLTGRPPFAAATLVELTHKHCYALPERPRMLAPDVPLELDEFVCTLLAKEPTRRPASAGAVLDELERIRGKLERQGEAVTFPPKLKPDTAEAPALPASLGGIDPDPEAPRPKLRWVWLWPIPAVLVAVALGYSLWPRGDDFDDDAVRDVVAAGVKPVVRSDAERGFRRGLALAEAGEAEAARRAWLAVTAGFGGVESEAKWVGLAKAGLAALERRGPGARPDRRAFDAALARAKELPPAERTAALDALAELVRDDPAALEAVRAAR</sequence>
<dbReference type="Gene3D" id="1.10.510.10">
    <property type="entry name" value="Transferase(Phosphotransferase) domain 1"/>
    <property type="match status" value="1"/>
</dbReference>
<keyword evidence="1 7" id="KW-0808">Transferase</keyword>
<dbReference type="InterPro" id="IPR000719">
    <property type="entry name" value="Prot_kinase_dom"/>
</dbReference>
<dbReference type="Proteomes" id="UP000319576">
    <property type="component" value="Chromosome"/>
</dbReference>
<keyword evidence="3 7" id="KW-0418">Kinase</keyword>
<dbReference type="PANTHER" id="PTHR43289">
    <property type="entry name" value="MITOGEN-ACTIVATED PROTEIN KINASE KINASE KINASE 20-RELATED"/>
    <property type="match status" value="1"/>
</dbReference>
<evidence type="ECO:0000256" key="2">
    <source>
        <dbReference type="ARBA" id="ARBA00022741"/>
    </source>
</evidence>
<evidence type="ECO:0000256" key="5">
    <source>
        <dbReference type="SAM" id="MobiDB-lite"/>
    </source>
</evidence>
<dbReference type="Pfam" id="PF00069">
    <property type="entry name" value="Pkinase"/>
    <property type="match status" value="1"/>
</dbReference>
<evidence type="ECO:0000256" key="3">
    <source>
        <dbReference type="ARBA" id="ARBA00022777"/>
    </source>
</evidence>
<dbReference type="GO" id="GO:0005524">
    <property type="term" value="F:ATP binding"/>
    <property type="evidence" value="ECO:0007669"/>
    <property type="project" value="UniProtKB-KW"/>
</dbReference>
<dbReference type="EC" id="2.7.11.1" evidence="7"/>
<evidence type="ECO:0000256" key="4">
    <source>
        <dbReference type="ARBA" id="ARBA00022840"/>
    </source>
</evidence>
<feature type="region of interest" description="Disordered" evidence="5">
    <location>
        <begin position="162"/>
        <end position="183"/>
    </location>
</feature>
<dbReference type="InterPro" id="IPR011009">
    <property type="entry name" value="Kinase-like_dom_sf"/>
</dbReference>
<reference evidence="7 8" key="1">
    <citation type="submission" date="2019-02" db="EMBL/GenBank/DDBJ databases">
        <title>Deep-cultivation of Planctomycetes and their phenomic and genomic characterization uncovers novel biology.</title>
        <authorList>
            <person name="Wiegand S."/>
            <person name="Jogler M."/>
            <person name="Boedeker C."/>
            <person name="Pinto D."/>
            <person name="Vollmers J."/>
            <person name="Rivas-Marin E."/>
            <person name="Kohn T."/>
            <person name="Peeters S.H."/>
            <person name="Heuer A."/>
            <person name="Rast P."/>
            <person name="Oberbeckmann S."/>
            <person name="Bunk B."/>
            <person name="Jeske O."/>
            <person name="Meyerdierks A."/>
            <person name="Storesund J.E."/>
            <person name="Kallscheuer N."/>
            <person name="Luecker S."/>
            <person name="Lage O.M."/>
            <person name="Pohl T."/>
            <person name="Merkel B.J."/>
            <person name="Hornburger P."/>
            <person name="Mueller R.-W."/>
            <person name="Bruemmer F."/>
            <person name="Labrenz M."/>
            <person name="Spormann A.M."/>
            <person name="Op den Camp H."/>
            <person name="Overmann J."/>
            <person name="Amann R."/>
            <person name="Jetten M.S.M."/>
            <person name="Mascher T."/>
            <person name="Medema M.H."/>
            <person name="Devos D.P."/>
            <person name="Kaster A.-K."/>
            <person name="Ovreas L."/>
            <person name="Rohde M."/>
            <person name="Galperin M.Y."/>
            <person name="Jogler C."/>
        </authorList>
    </citation>
    <scope>NUCLEOTIDE SEQUENCE [LARGE SCALE GENOMIC DNA]</scope>
    <source>
        <strain evidence="7 8">ETA_A1</strain>
    </source>
</reference>
<accession>A0A517XZQ4</accession>
<feature type="domain" description="Protein kinase" evidence="6">
    <location>
        <begin position="9"/>
        <end position="264"/>
    </location>
</feature>
<dbReference type="Gene3D" id="3.30.200.20">
    <property type="entry name" value="Phosphorylase Kinase, domain 1"/>
    <property type="match status" value="1"/>
</dbReference>